<evidence type="ECO:0000256" key="6">
    <source>
        <dbReference type="SAM" id="SignalP"/>
    </source>
</evidence>
<keyword evidence="4" id="KW-0029">Amino-acid transport</keyword>
<organism evidence="8 9">
    <name type="scientific">Lientehia hominis</name>
    <dbReference type="NCBI Taxonomy" id="2897778"/>
    <lineage>
        <taxon>Bacteria</taxon>
        <taxon>Bacillati</taxon>
        <taxon>Bacillota</taxon>
        <taxon>Clostridia</taxon>
        <taxon>Lachnospirales</taxon>
        <taxon>Lachnospiraceae</taxon>
        <taxon>Lientehia</taxon>
    </lineage>
</organism>
<dbReference type="Gene3D" id="3.40.50.2300">
    <property type="match status" value="2"/>
</dbReference>
<keyword evidence="2" id="KW-0813">Transport</keyword>
<dbReference type="InterPro" id="IPR028082">
    <property type="entry name" value="Peripla_BP_I"/>
</dbReference>
<dbReference type="InterPro" id="IPR051010">
    <property type="entry name" value="BCAA_transport"/>
</dbReference>
<evidence type="ECO:0000256" key="2">
    <source>
        <dbReference type="ARBA" id="ARBA00022448"/>
    </source>
</evidence>
<feature type="region of interest" description="Disordered" evidence="5">
    <location>
        <begin position="24"/>
        <end position="52"/>
    </location>
</feature>
<dbReference type="CDD" id="cd06347">
    <property type="entry name" value="PBP1_ABC_LivK_ligand_binding-like"/>
    <property type="match status" value="1"/>
</dbReference>
<dbReference type="GO" id="GO:0006865">
    <property type="term" value="P:amino acid transport"/>
    <property type="evidence" value="ECO:0007669"/>
    <property type="project" value="UniProtKB-KW"/>
</dbReference>
<feature type="compositionally biased region" description="Basic and acidic residues" evidence="5">
    <location>
        <begin position="24"/>
        <end position="34"/>
    </location>
</feature>
<dbReference type="PANTHER" id="PTHR30483">
    <property type="entry name" value="LEUCINE-SPECIFIC-BINDING PROTEIN"/>
    <property type="match status" value="1"/>
</dbReference>
<dbReference type="InterPro" id="IPR028081">
    <property type="entry name" value="Leu-bd"/>
</dbReference>
<dbReference type="PRINTS" id="PR00337">
    <property type="entry name" value="LEUILEVALBP"/>
</dbReference>
<evidence type="ECO:0000256" key="3">
    <source>
        <dbReference type="ARBA" id="ARBA00022729"/>
    </source>
</evidence>
<name>A0AAP2RI47_9FIRM</name>
<feature type="chain" id="PRO_5042852833" evidence="6">
    <location>
        <begin position="19"/>
        <end position="413"/>
    </location>
</feature>
<feature type="domain" description="Leucine-binding protein" evidence="7">
    <location>
        <begin position="57"/>
        <end position="391"/>
    </location>
</feature>
<keyword evidence="9" id="KW-1185">Reference proteome</keyword>
<evidence type="ECO:0000313" key="9">
    <source>
        <dbReference type="Proteomes" id="UP001299265"/>
    </source>
</evidence>
<dbReference type="AlphaFoldDB" id="A0AAP2RI47"/>
<gene>
    <name evidence="8" type="ORF">LQE92_04340</name>
</gene>
<evidence type="ECO:0000256" key="5">
    <source>
        <dbReference type="SAM" id="MobiDB-lite"/>
    </source>
</evidence>
<feature type="signal peptide" evidence="6">
    <location>
        <begin position="1"/>
        <end position="18"/>
    </location>
</feature>
<evidence type="ECO:0000256" key="4">
    <source>
        <dbReference type="ARBA" id="ARBA00022970"/>
    </source>
</evidence>
<protein>
    <submittedName>
        <fullName evidence="8">ABC transporter substrate-binding protein</fullName>
    </submittedName>
</protein>
<dbReference type="InterPro" id="IPR000709">
    <property type="entry name" value="Leu_Ile_Val-bd"/>
</dbReference>
<dbReference type="EMBL" id="JAJNOR010000001">
    <property type="protein sequence ID" value="MCD2491854.1"/>
    <property type="molecule type" value="Genomic_DNA"/>
</dbReference>
<sequence length="413" mass="43945">MKKVVSLMLALVMVFSLAACGGKDKDADKDKGKETTAAADGSEATKEEGGASGDAETIKIGLCQPFTGPNAVAGEYSRYGVDLAVEEINNAGGFEVGGKMYKIEIVEEDNEGKPEITNNAYNKLIGQDKVAAIIGPDSSGPLISAGPLATAAKVPAIGTTSSNPDCTTVGGEYVFRACWIDSFQAVVCAKMAQETLKASKVAVLYSNADDYSSGLATNFKKEFEAAGGEVVAFEAYAGADVKDFKAQLTNIQNSGAEVIFLPNQAGELPLQIKQIREMGIEAEIMGEMSWDNPNVPELAGNENVEGCYFISLFAADSTDPVSQAFTKAFREKYNKEPNTQSTMSYDCVQILVDSFKRAGKVDDSAALRDAIQATDINLPSGHLVYDENRDPEKSANVMIYKDGVPTYVSTINP</sequence>
<accession>A0AAP2RI47</accession>
<evidence type="ECO:0000256" key="1">
    <source>
        <dbReference type="ARBA" id="ARBA00010062"/>
    </source>
</evidence>
<comment type="similarity">
    <text evidence="1">Belongs to the leucine-binding protein family.</text>
</comment>
<dbReference type="PROSITE" id="PS51257">
    <property type="entry name" value="PROKAR_LIPOPROTEIN"/>
    <property type="match status" value="1"/>
</dbReference>
<dbReference type="SUPFAM" id="SSF53822">
    <property type="entry name" value="Periplasmic binding protein-like I"/>
    <property type="match status" value="1"/>
</dbReference>
<dbReference type="Proteomes" id="UP001299265">
    <property type="component" value="Unassembled WGS sequence"/>
</dbReference>
<reference evidence="8 9" key="1">
    <citation type="submission" date="2021-11" db="EMBL/GenBank/DDBJ databases">
        <title>Lacrimispora sp. nov. NSJ-141 isolated from human feces.</title>
        <authorList>
            <person name="Abdugheni R."/>
        </authorList>
    </citation>
    <scope>NUCLEOTIDE SEQUENCE [LARGE SCALE GENOMIC DNA]</scope>
    <source>
        <strain evidence="8 9">NSJ-141</strain>
    </source>
</reference>
<evidence type="ECO:0000313" key="8">
    <source>
        <dbReference type="EMBL" id="MCD2491854.1"/>
    </source>
</evidence>
<proteinExistence type="inferred from homology"/>
<comment type="caution">
    <text evidence="8">The sequence shown here is derived from an EMBL/GenBank/DDBJ whole genome shotgun (WGS) entry which is preliminary data.</text>
</comment>
<evidence type="ECO:0000259" key="7">
    <source>
        <dbReference type="Pfam" id="PF13458"/>
    </source>
</evidence>
<keyword evidence="3 6" id="KW-0732">Signal</keyword>
<dbReference type="RefSeq" id="WP_231061759.1">
    <property type="nucleotide sequence ID" value="NZ_JAJNOR010000001.1"/>
</dbReference>
<dbReference type="Pfam" id="PF13458">
    <property type="entry name" value="Peripla_BP_6"/>
    <property type="match status" value="1"/>
</dbReference>
<dbReference type="PANTHER" id="PTHR30483:SF6">
    <property type="entry name" value="PERIPLASMIC BINDING PROTEIN OF ABC TRANSPORTER FOR NATURAL AMINO ACIDS"/>
    <property type="match status" value="1"/>
</dbReference>